<protein>
    <recommendedName>
        <fullName evidence="3">beta-galactosidase</fullName>
        <ecNumber evidence="3">3.2.1.23</ecNumber>
    </recommendedName>
</protein>
<dbReference type="Proteomes" id="UP001344906">
    <property type="component" value="Unassembled WGS sequence"/>
</dbReference>
<evidence type="ECO:0000256" key="4">
    <source>
        <dbReference type="ARBA" id="ARBA00022723"/>
    </source>
</evidence>
<feature type="domain" description="Glycoside hydrolase family 42 N-terminal" evidence="8">
    <location>
        <begin position="26"/>
        <end position="415"/>
    </location>
</feature>
<dbReference type="Pfam" id="PF02449">
    <property type="entry name" value="Glyco_hydro_42"/>
    <property type="match status" value="1"/>
</dbReference>
<dbReference type="SUPFAM" id="SSF52317">
    <property type="entry name" value="Class I glutamine amidotransferase-like"/>
    <property type="match status" value="1"/>
</dbReference>
<dbReference type="Gene3D" id="3.40.50.880">
    <property type="match status" value="1"/>
</dbReference>
<dbReference type="SUPFAM" id="SSF51445">
    <property type="entry name" value="(Trans)glycosidases"/>
    <property type="match status" value="1"/>
</dbReference>
<dbReference type="RefSeq" id="WP_338247937.1">
    <property type="nucleotide sequence ID" value="NZ_BSRI01000001.1"/>
</dbReference>
<keyword evidence="6" id="KW-0862">Zinc</keyword>
<evidence type="ECO:0000256" key="2">
    <source>
        <dbReference type="ARBA" id="ARBA00005940"/>
    </source>
</evidence>
<keyword evidence="5" id="KW-0378">Hydrolase</keyword>
<accession>A0ABQ6FP88</accession>
<dbReference type="Pfam" id="PF08532">
    <property type="entry name" value="Glyco_hydro_42M"/>
    <property type="match status" value="1"/>
</dbReference>
<evidence type="ECO:0000256" key="1">
    <source>
        <dbReference type="ARBA" id="ARBA00001412"/>
    </source>
</evidence>
<dbReference type="InterPro" id="IPR003476">
    <property type="entry name" value="Glyco_hydro_42"/>
</dbReference>
<keyword evidence="7" id="KW-0326">Glycosidase</keyword>
<keyword evidence="4" id="KW-0479">Metal-binding</keyword>
<feature type="domain" description="Beta-galactosidase trimerisation" evidence="9">
    <location>
        <begin position="429"/>
        <end position="659"/>
    </location>
</feature>
<evidence type="ECO:0000259" key="8">
    <source>
        <dbReference type="Pfam" id="PF02449"/>
    </source>
</evidence>
<evidence type="ECO:0000256" key="6">
    <source>
        <dbReference type="ARBA" id="ARBA00022833"/>
    </source>
</evidence>
<reference evidence="10 11" key="1">
    <citation type="submission" date="2023-02" db="EMBL/GenBank/DDBJ databases">
        <title>Dictyobacter halimunensis sp. nov., a new member of the class Ktedonobacteria from forest soil in a geothermal area.</title>
        <authorList>
            <person name="Rachmania M.K."/>
            <person name="Ningsih F."/>
            <person name="Sakai Y."/>
            <person name="Yabe S."/>
            <person name="Yokota A."/>
            <person name="Sjamsuridzal W."/>
        </authorList>
    </citation>
    <scope>NUCLEOTIDE SEQUENCE [LARGE SCALE GENOMIC DNA]</scope>
    <source>
        <strain evidence="10 11">S3.2.2.5</strain>
    </source>
</reference>
<dbReference type="PANTHER" id="PTHR36447">
    <property type="entry name" value="BETA-GALACTOSIDASE GANA"/>
    <property type="match status" value="1"/>
</dbReference>
<gene>
    <name evidence="10" type="ORF">KDH_10800</name>
</gene>
<dbReference type="EC" id="3.2.1.23" evidence="3"/>
<keyword evidence="11" id="KW-1185">Reference proteome</keyword>
<comment type="similarity">
    <text evidence="2">Belongs to the glycosyl hydrolase 42 family.</text>
</comment>
<evidence type="ECO:0000256" key="3">
    <source>
        <dbReference type="ARBA" id="ARBA00012756"/>
    </source>
</evidence>
<dbReference type="InterPro" id="IPR013738">
    <property type="entry name" value="Beta_galactosidase_Trimer"/>
</dbReference>
<dbReference type="InterPro" id="IPR013529">
    <property type="entry name" value="Glyco_hydro_42_N"/>
</dbReference>
<dbReference type="InterPro" id="IPR017853">
    <property type="entry name" value="GH"/>
</dbReference>
<name>A0ABQ6FP88_9CHLR</name>
<dbReference type="Gene3D" id="3.20.20.80">
    <property type="entry name" value="Glycosidases"/>
    <property type="match status" value="1"/>
</dbReference>
<comment type="caution">
    <text evidence="10">The sequence shown here is derived from an EMBL/GenBank/DDBJ whole genome shotgun (WGS) entry which is preliminary data.</text>
</comment>
<dbReference type="EMBL" id="BSRI01000001">
    <property type="protein sequence ID" value="GLV54232.1"/>
    <property type="molecule type" value="Genomic_DNA"/>
</dbReference>
<comment type="catalytic activity">
    <reaction evidence="1">
        <text>Hydrolysis of terminal non-reducing beta-D-galactose residues in beta-D-galactosides.</text>
        <dbReference type="EC" id="3.2.1.23"/>
    </reaction>
</comment>
<organism evidence="10 11">
    <name type="scientific">Dictyobacter halimunensis</name>
    <dbReference type="NCBI Taxonomy" id="3026934"/>
    <lineage>
        <taxon>Bacteria</taxon>
        <taxon>Bacillati</taxon>
        <taxon>Chloroflexota</taxon>
        <taxon>Ktedonobacteria</taxon>
        <taxon>Ktedonobacterales</taxon>
        <taxon>Dictyobacteraceae</taxon>
        <taxon>Dictyobacter</taxon>
    </lineage>
</organism>
<evidence type="ECO:0000256" key="7">
    <source>
        <dbReference type="ARBA" id="ARBA00023295"/>
    </source>
</evidence>
<dbReference type="InterPro" id="IPR029062">
    <property type="entry name" value="Class_I_gatase-like"/>
</dbReference>
<dbReference type="CDD" id="cd03143">
    <property type="entry name" value="A4_beta-galactosidase_middle_domain"/>
    <property type="match status" value="1"/>
</dbReference>
<evidence type="ECO:0000313" key="11">
    <source>
        <dbReference type="Proteomes" id="UP001344906"/>
    </source>
</evidence>
<evidence type="ECO:0000259" key="9">
    <source>
        <dbReference type="Pfam" id="PF08532"/>
    </source>
</evidence>
<evidence type="ECO:0000256" key="5">
    <source>
        <dbReference type="ARBA" id="ARBA00022801"/>
    </source>
</evidence>
<proteinExistence type="inferred from homology"/>
<dbReference type="PANTHER" id="PTHR36447:SF2">
    <property type="entry name" value="BETA-GALACTOSIDASE YESZ"/>
    <property type="match status" value="1"/>
</dbReference>
<evidence type="ECO:0000313" key="10">
    <source>
        <dbReference type="EMBL" id="GLV54232.1"/>
    </source>
</evidence>
<sequence>MGLTPRFPQDAFPFGTHVYREPYKDQERLLADLPLLKRLGFNMIKIQESWAIDEPREGSYDFSRIERIISRARELDLGIYLGLTMEQAPAWLWKKFPDAYLVYANGQPHTDPTQYALPADGKPGPCWDHPEVRQAGIRFVEEVARRLGRYSNIWAWNTWQEIGFWPNEGGPLGFCYCPHTLARFRSWLQEKYGSLDALNRTWYTAYGAWDEIEPPRRFTANPTFIDWRYFMDDISITRALEWKTQTLKAHDPGQRPVFSHVGGPQIGSAAEWRWAQVGDFFGNSNYPAWSPFDHWDDAATSTPSWHSTVLYELWNSMMLRTDMVRCANGRDRALWGAEFQGGPISTYLHLGRTLTASDIRRWVLARLAAGMTGISFWNHRAEHMWQECNGFGLLDPEGETSERIEEAGRVARAIHENPALFTQGQVPQAQVALLVNEDLYHFCQGTPENTTALLAYNLRGHYERLWRLGIPVDFVDTRDISRGALAGYKVALLTMPLALDPALIPPLRAFVERGGTLISEACPGRFTNYGFCPPKQMVDGGEELFGARHRSVRIVREPGEASKWTPQERGYGEFAPPTIFNGIAPFADTSLRASFYLQTLTPTTGQAILQHDGEITGVVNSVGSGKAVLLGTFAGICSTAHRHPESDRFMERLLSEAGVQPEKIGPLLLRRRVLGSQEAWFLINPTSSEITQEIDLASFTHARELLGASLAISPDHAVTVTIPAANVACLLLS</sequence>